<feature type="compositionally biased region" description="Acidic residues" evidence="1">
    <location>
        <begin position="107"/>
        <end position="118"/>
    </location>
</feature>
<comment type="caution">
    <text evidence="2">The sequence shown here is derived from an EMBL/GenBank/DDBJ whole genome shotgun (WGS) entry which is preliminary data.</text>
</comment>
<dbReference type="Proteomes" id="UP001165120">
    <property type="component" value="Unassembled WGS sequence"/>
</dbReference>
<evidence type="ECO:0000313" key="2">
    <source>
        <dbReference type="EMBL" id="GME69705.1"/>
    </source>
</evidence>
<organism evidence="2 3">
    <name type="scientific">Candida boidinii</name>
    <name type="common">Yeast</name>
    <dbReference type="NCBI Taxonomy" id="5477"/>
    <lineage>
        <taxon>Eukaryota</taxon>
        <taxon>Fungi</taxon>
        <taxon>Dikarya</taxon>
        <taxon>Ascomycota</taxon>
        <taxon>Saccharomycotina</taxon>
        <taxon>Pichiomycetes</taxon>
        <taxon>Pichiales</taxon>
        <taxon>Pichiaceae</taxon>
        <taxon>Ogataea</taxon>
        <taxon>Ogataea/Candida clade</taxon>
    </lineage>
</organism>
<keyword evidence="3" id="KW-1185">Reference proteome</keyword>
<proteinExistence type="predicted"/>
<reference evidence="2" key="1">
    <citation type="submission" date="2023-04" db="EMBL/GenBank/DDBJ databases">
        <title>Candida boidinii NBRC 10035.</title>
        <authorList>
            <person name="Ichikawa N."/>
            <person name="Sato H."/>
            <person name="Tonouchi N."/>
        </authorList>
    </citation>
    <scope>NUCLEOTIDE SEQUENCE</scope>
    <source>
        <strain evidence="2">NBRC 10035</strain>
    </source>
</reference>
<evidence type="ECO:0000313" key="3">
    <source>
        <dbReference type="Proteomes" id="UP001165120"/>
    </source>
</evidence>
<evidence type="ECO:0000256" key="1">
    <source>
        <dbReference type="SAM" id="MobiDB-lite"/>
    </source>
</evidence>
<feature type="region of interest" description="Disordered" evidence="1">
    <location>
        <begin position="90"/>
        <end position="178"/>
    </location>
</feature>
<dbReference type="EMBL" id="BSXN01000755">
    <property type="protein sequence ID" value="GME69705.1"/>
    <property type="molecule type" value="Genomic_DNA"/>
</dbReference>
<dbReference type="AlphaFoldDB" id="A0A9W6SY94"/>
<feature type="compositionally biased region" description="Polar residues" evidence="1">
    <location>
        <begin position="90"/>
        <end position="106"/>
    </location>
</feature>
<name>A0A9W6SY94_CANBO</name>
<gene>
    <name evidence="2" type="ORF">Cboi02_000250600</name>
</gene>
<accession>A0A9W6SY94</accession>
<feature type="compositionally biased region" description="Acidic residues" evidence="1">
    <location>
        <begin position="130"/>
        <end position="145"/>
    </location>
</feature>
<protein>
    <submittedName>
        <fullName evidence="2">Unnamed protein product</fullName>
    </submittedName>
</protein>
<sequence length="178" mass="20534">MNVTEESQTNKNESILGFELNTKDIELAKEIEKNQELNRLKQKQIENELIKKIEFEKQNDLLVLKQFKSNDINNNNVLLSSSEIYPQSQPIVSSQLPNDSLINFMSSDEEEDDNDDNEGEKQNIPRVIAEEEVEEDFSDDDELEDIANGTITKSQIPKHDNNGNEYDDDFEAMKEMGF</sequence>